<dbReference type="EMBL" id="JANAWD010000380">
    <property type="protein sequence ID" value="KAJ3480352.1"/>
    <property type="molecule type" value="Genomic_DNA"/>
</dbReference>
<dbReference type="InterPro" id="IPR036047">
    <property type="entry name" value="F-box-like_dom_sf"/>
</dbReference>
<keyword evidence="2" id="KW-1185">Reference proteome</keyword>
<name>A0AAD5YE00_9APHY</name>
<sequence length="404" mass="45975">MPLTELPNELMLYLCCFTPNRSNASLARTSKTLNRIVTPLLYEKLDLQKMSQAWHCMNTLQSSQRNLPFLVKSMTLPKVNWWLVSSDIRESFHQLFVRCVLRMQNLQEFNCPVPAQMLPDMWIALCGNKSLRSIRVSLPSVDELEGVDLSALPHTNLTLPHLHTFEFTQVDMKPHISLHPIYEAFISSLIKRHAHQLRIIHVETESNSPDYLTRLLPRGEDALPLLDDITTKSSFLTSKMLAQFRSVRSITLFTPSTSSPLPPFSRYCLPHLQTFAGPSDVLKSLLDPRSKRPIHTLHLNGAFFQDSPPQGLSALREIEWTEFSEQITSLPNSYTSVRHLSFYCQSIDFKILPEIAPYICTLESLTICLSSEPRNVSNVQIITSSKQCLTTSGKCNCTIFTEIL</sequence>
<organism evidence="1 2">
    <name type="scientific">Meripilus lineatus</name>
    <dbReference type="NCBI Taxonomy" id="2056292"/>
    <lineage>
        <taxon>Eukaryota</taxon>
        <taxon>Fungi</taxon>
        <taxon>Dikarya</taxon>
        <taxon>Basidiomycota</taxon>
        <taxon>Agaricomycotina</taxon>
        <taxon>Agaricomycetes</taxon>
        <taxon>Polyporales</taxon>
        <taxon>Meripilaceae</taxon>
        <taxon>Meripilus</taxon>
    </lineage>
</organism>
<comment type="caution">
    <text evidence="1">The sequence shown here is derived from an EMBL/GenBank/DDBJ whole genome shotgun (WGS) entry which is preliminary data.</text>
</comment>
<protein>
    <recommendedName>
        <fullName evidence="3">F-box domain-containing protein</fullName>
    </recommendedName>
</protein>
<evidence type="ECO:0000313" key="1">
    <source>
        <dbReference type="EMBL" id="KAJ3480352.1"/>
    </source>
</evidence>
<dbReference type="Proteomes" id="UP001212997">
    <property type="component" value="Unassembled WGS sequence"/>
</dbReference>
<gene>
    <name evidence="1" type="ORF">NLI96_g8409</name>
</gene>
<dbReference type="SUPFAM" id="SSF81383">
    <property type="entry name" value="F-box domain"/>
    <property type="match status" value="1"/>
</dbReference>
<accession>A0AAD5YE00</accession>
<proteinExistence type="predicted"/>
<evidence type="ECO:0008006" key="3">
    <source>
        <dbReference type="Google" id="ProtNLM"/>
    </source>
</evidence>
<evidence type="ECO:0000313" key="2">
    <source>
        <dbReference type="Proteomes" id="UP001212997"/>
    </source>
</evidence>
<dbReference type="AlphaFoldDB" id="A0AAD5YE00"/>
<reference evidence="1" key="1">
    <citation type="submission" date="2022-07" db="EMBL/GenBank/DDBJ databases">
        <title>Genome Sequence of Physisporinus lineatus.</title>
        <authorList>
            <person name="Buettner E."/>
        </authorList>
    </citation>
    <scope>NUCLEOTIDE SEQUENCE</scope>
    <source>
        <strain evidence="1">VT162</strain>
    </source>
</reference>